<evidence type="ECO:0000313" key="2">
    <source>
        <dbReference type="EMBL" id="MDQ0469215.1"/>
    </source>
</evidence>
<dbReference type="Pfam" id="PF01494">
    <property type="entry name" value="FAD_binding_3"/>
    <property type="match status" value="2"/>
</dbReference>
<sequence>MRPDITHSSGQNRTDVAVIGAGLAGCCTAAALARAGLGVTLIDAMAIYPPAFRAEEIDDSHLAVLERFGLRQAVLPVLTPMDDNVSFRFGRLFSRRLFREYGFAYGDLINALRPALPAQVRQVIGRVERVETGPERQIIGLADGTVVEARLLVIATGLGDAVRRAVGVERIVTSKAHSLSLGFTMARPRSDYAFEKLTCFSHRPEDRIAYLTLFPLGEALRANFFIYRTMDDPWVTAFRQDPQPLLRAAMPELAELCHGFEVTGTVAARPMDLTVSEGYRRDGLVLVGDAFSTVCPVPGIGVRKALSDVERLCVHAPRWLETPGMDAGKVAAFYDDPAKRATDDECMHTSLVARSTAVDTSLRWRARRQRNALARRGIYAANKLLRRIDGWERDLQRRPAPSCAPA</sequence>
<dbReference type="PROSITE" id="PS51257">
    <property type="entry name" value="PROKAR_LIPOPROTEIN"/>
    <property type="match status" value="1"/>
</dbReference>
<name>A0ABU0J6F7_9HYPH</name>
<dbReference type="PANTHER" id="PTHR43876:SF7">
    <property type="entry name" value="UBIQUINONE BIOSYNTHESIS MONOOXYGENASE COQ6, MITOCHONDRIAL"/>
    <property type="match status" value="1"/>
</dbReference>
<dbReference type="EMBL" id="JAUSVX010000003">
    <property type="protein sequence ID" value="MDQ0469215.1"/>
    <property type="molecule type" value="Genomic_DNA"/>
</dbReference>
<dbReference type="RefSeq" id="WP_307271600.1">
    <property type="nucleotide sequence ID" value="NZ_JAUSVX010000003.1"/>
</dbReference>
<keyword evidence="3" id="KW-1185">Reference proteome</keyword>
<feature type="domain" description="FAD-binding" evidence="1">
    <location>
        <begin position="137"/>
        <end position="313"/>
    </location>
</feature>
<evidence type="ECO:0000313" key="3">
    <source>
        <dbReference type="Proteomes" id="UP001242480"/>
    </source>
</evidence>
<reference evidence="2 3" key="1">
    <citation type="submission" date="2023-07" db="EMBL/GenBank/DDBJ databases">
        <title>Genomic Encyclopedia of Type Strains, Phase IV (KMG-IV): sequencing the most valuable type-strain genomes for metagenomic binning, comparative biology and taxonomic classification.</title>
        <authorList>
            <person name="Goeker M."/>
        </authorList>
    </citation>
    <scope>NUCLEOTIDE SEQUENCE [LARGE SCALE GENOMIC DNA]</scope>
    <source>
        <strain evidence="2 3">DSM 19619</strain>
    </source>
</reference>
<organism evidence="2 3">
    <name type="scientific">Labrys wisconsinensis</name>
    <dbReference type="NCBI Taxonomy" id="425677"/>
    <lineage>
        <taxon>Bacteria</taxon>
        <taxon>Pseudomonadati</taxon>
        <taxon>Pseudomonadota</taxon>
        <taxon>Alphaproteobacteria</taxon>
        <taxon>Hyphomicrobiales</taxon>
        <taxon>Xanthobacteraceae</taxon>
        <taxon>Labrys</taxon>
    </lineage>
</organism>
<protein>
    <submittedName>
        <fullName evidence="2">2-polyprenyl-6-methoxyphenol hydroxylase-like FAD-dependent oxidoreductase</fullName>
    </submittedName>
</protein>
<feature type="domain" description="FAD-binding" evidence="1">
    <location>
        <begin position="13"/>
        <end position="76"/>
    </location>
</feature>
<dbReference type="InterPro" id="IPR002938">
    <property type="entry name" value="FAD-bd"/>
</dbReference>
<dbReference type="Proteomes" id="UP001242480">
    <property type="component" value="Unassembled WGS sequence"/>
</dbReference>
<accession>A0ABU0J6F7</accession>
<dbReference type="Gene3D" id="3.50.50.60">
    <property type="entry name" value="FAD/NAD(P)-binding domain"/>
    <property type="match status" value="1"/>
</dbReference>
<dbReference type="InterPro" id="IPR036188">
    <property type="entry name" value="FAD/NAD-bd_sf"/>
</dbReference>
<comment type="caution">
    <text evidence="2">The sequence shown here is derived from an EMBL/GenBank/DDBJ whole genome shotgun (WGS) entry which is preliminary data.</text>
</comment>
<dbReference type="SUPFAM" id="SSF51905">
    <property type="entry name" value="FAD/NAD(P)-binding domain"/>
    <property type="match status" value="1"/>
</dbReference>
<dbReference type="PRINTS" id="PR00420">
    <property type="entry name" value="RNGMNOXGNASE"/>
</dbReference>
<proteinExistence type="predicted"/>
<dbReference type="InterPro" id="IPR051205">
    <property type="entry name" value="UbiH/COQ6_monooxygenase"/>
</dbReference>
<dbReference type="PANTHER" id="PTHR43876">
    <property type="entry name" value="UBIQUINONE BIOSYNTHESIS MONOOXYGENASE COQ6, MITOCHONDRIAL"/>
    <property type="match status" value="1"/>
</dbReference>
<evidence type="ECO:0000259" key="1">
    <source>
        <dbReference type="Pfam" id="PF01494"/>
    </source>
</evidence>
<gene>
    <name evidence="2" type="ORF">QO011_002226</name>
</gene>